<name>A0A0D7K8Y3_9BURK</name>
<sequence length="325" mass="35132">MSTVALSSGLGALPARFRRERLLIVGCGDVGMRVARNYAQGAGAGRVRVMALTSSPERKAALRGVSVTPLLGDLDQPATLRRLAGLATRVLHLAPPPSEGGGRDAWWRDPRTLALARALRMRNLPISLAYASTSGVYGDCAGALVRETRRVAPATPRAQRRVDAEAAVRHLGRAGVRASILRIPGIYAPDREGGTPQARLLKGTPVLEAGDDVYTNHIHADDLARACVAALWRGRAQRAYHISDGQHMQMGAYFDLAADLYGLPRPPRIPRSAAKEQLSLMLLSFMSESRRLDNQRMLRELGVRLRFPDVVAGLRSGLPAHQQGA</sequence>
<gene>
    <name evidence="2" type="ORF">RP29_10585</name>
</gene>
<dbReference type="Pfam" id="PF01370">
    <property type="entry name" value="Epimerase"/>
    <property type="match status" value="1"/>
</dbReference>
<dbReference type="PATRIC" id="fig|80878.5.peg.1777"/>
<dbReference type="GO" id="GO:0005737">
    <property type="term" value="C:cytoplasm"/>
    <property type="evidence" value="ECO:0007669"/>
    <property type="project" value="TreeGrafter"/>
</dbReference>
<dbReference type="InterPro" id="IPR001509">
    <property type="entry name" value="Epimerase_deHydtase"/>
</dbReference>
<dbReference type="InterPro" id="IPR051783">
    <property type="entry name" value="NAD(P)-dependent_oxidoreduct"/>
</dbReference>
<protein>
    <submittedName>
        <fullName evidence="2">NAD-dependent dehydratase</fullName>
    </submittedName>
</protein>
<dbReference type="OrthoDB" id="9808276at2"/>
<feature type="domain" description="NAD-dependent epimerase/dehydratase" evidence="1">
    <location>
        <begin position="28"/>
        <end position="242"/>
    </location>
</feature>
<evidence type="ECO:0000313" key="3">
    <source>
        <dbReference type="Proteomes" id="UP000032566"/>
    </source>
</evidence>
<organism evidence="2 3">
    <name type="scientific">Acidovorax temperans</name>
    <dbReference type="NCBI Taxonomy" id="80878"/>
    <lineage>
        <taxon>Bacteria</taxon>
        <taxon>Pseudomonadati</taxon>
        <taxon>Pseudomonadota</taxon>
        <taxon>Betaproteobacteria</taxon>
        <taxon>Burkholderiales</taxon>
        <taxon>Comamonadaceae</taxon>
        <taxon>Acidovorax</taxon>
    </lineage>
</organism>
<dbReference type="RefSeq" id="WP_044398169.1">
    <property type="nucleotide sequence ID" value="NZ_JXYQ01000032.1"/>
</dbReference>
<dbReference type="PANTHER" id="PTHR48079">
    <property type="entry name" value="PROTEIN YEEZ"/>
    <property type="match status" value="1"/>
</dbReference>
<dbReference type="PANTHER" id="PTHR48079:SF6">
    <property type="entry name" value="NAD(P)-BINDING DOMAIN-CONTAINING PROTEIN-RELATED"/>
    <property type="match status" value="1"/>
</dbReference>
<dbReference type="CDD" id="cd05266">
    <property type="entry name" value="SDR_a4"/>
    <property type="match status" value="1"/>
</dbReference>
<proteinExistence type="predicted"/>
<evidence type="ECO:0000313" key="2">
    <source>
        <dbReference type="EMBL" id="KJA10464.1"/>
    </source>
</evidence>
<comment type="caution">
    <text evidence="2">The sequence shown here is derived from an EMBL/GenBank/DDBJ whole genome shotgun (WGS) entry which is preliminary data.</text>
</comment>
<dbReference type="SUPFAM" id="SSF51735">
    <property type="entry name" value="NAD(P)-binding Rossmann-fold domains"/>
    <property type="match status" value="1"/>
</dbReference>
<dbReference type="STRING" id="80878.RP29_10585"/>
<dbReference type="EMBL" id="JXYQ01000032">
    <property type="protein sequence ID" value="KJA10464.1"/>
    <property type="molecule type" value="Genomic_DNA"/>
</dbReference>
<dbReference type="Proteomes" id="UP000032566">
    <property type="component" value="Unassembled WGS sequence"/>
</dbReference>
<keyword evidence="3" id="KW-1185">Reference proteome</keyword>
<dbReference type="Gene3D" id="3.40.50.720">
    <property type="entry name" value="NAD(P)-binding Rossmann-like Domain"/>
    <property type="match status" value="1"/>
</dbReference>
<accession>A0A0D7K8Y3</accession>
<reference evidence="2 3" key="1">
    <citation type="submission" date="2014-12" db="EMBL/GenBank/DDBJ databases">
        <title>Isolation of bacteria from lake water.</title>
        <authorList>
            <person name="Sheng K.-Y."/>
            <person name="Chin P.-S."/>
            <person name="Chan K.-G."/>
            <person name="Tan G.S."/>
        </authorList>
    </citation>
    <scope>NUCLEOTIDE SEQUENCE [LARGE SCALE GENOMIC DNA]</scope>
    <source>
        <strain evidence="2 3">KY4</strain>
    </source>
</reference>
<evidence type="ECO:0000259" key="1">
    <source>
        <dbReference type="Pfam" id="PF01370"/>
    </source>
</evidence>
<dbReference type="InterPro" id="IPR036291">
    <property type="entry name" value="NAD(P)-bd_dom_sf"/>
</dbReference>
<dbReference type="GO" id="GO:0004029">
    <property type="term" value="F:aldehyde dehydrogenase (NAD+) activity"/>
    <property type="evidence" value="ECO:0007669"/>
    <property type="project" value="TreeGrafter"/>
</dbReference>
<dbReference type="AlphaFoldDB" id="A0A0D7K8Y3"/>